<reference evidence="7" key="1">
    <citation type="submission" date="2025-08" db="UniProtKB">
        <authorList>
            <consortium name="RefSeq"/>
        </authorList>
    </citation>
    <scope>IDENTIFICATION</scope>
    <source>
        <tissue evidence="7">Gonads</tissue>
    </source>
</reference>
<dbReference type="InterPro" id="IPR023397">
    <property type="entry name" value="SAM-dep_MeTrfase_MraW_recog"/>
</dbReference>
<keyword evidence="3" id="KW-0808">Transferase</keyword>
<evidence type="ECO:0000313" key="6">
    <source>
        <dbReference type="Proteomes" id="UP000085678"/>
    </source>
</evidence>
<dbReference type="STRING" id="7574.A0A1S3HH09"/>
<dbReference type="RefSeq" id="XP_013385312.1">
    <property type="nucleotide sequence ID" value="XM_013529858.1"/>
</dbReference>
<accession>A0A1S3HH09</accession>
<evidence type="ECO:0000256" key="5">
    <source>
        <dbReference type="SAM" id="MobiDB-lite"/>
    </source>
</evidence>
<keyword evidence="2" id="KW-0489">Methyltransferase</keyword>
<feature type="region of interest" description="Disordered" evidence="5">
    <location>
        <begin position="352"/>
        <end position="381"/>
    </location>
</feature>
<dbReference type="NCBIfam" id="TIGR00006">
    <property type="entry name" value="16S rRNA (cytosine(1402)-N(4))-methyltransferase RsmH"/>
    <property type="match status" value="1"/>
</dbReference>
<dbReference type="GO" id="GO:0071424">
    <property type="term" value="F:rRNA (cytosine-N4-)-methyltransferase activity"/>
    <property type="evidence" value="ECO:0007669"/>
    <property type="project" value="TreeGrafter"/>
</dbReference>
<evidence type="ECO:0000313" key="7">
    <source>
        <dbReference type="RefSeq" id="XP_013385312.1"/>
    </source>
</evidence>
<dbReference type="SUPFAM" id="SSF81799">
    <property type="entry name" value="Putative methyltransferase TM0872, insert domain"/>
    <property type="match status" value="1"/>
</dbReference>
<organism evidence="6 7">
    <name type="scientific">Lingula anatina</name>
    <name type="common">Brachiopod</name>
    <name type="synonym">Lingula unguis</name>
    <dbReference type="NCBI Taxonomy" id="7574"/>
    <lineage>
        <taxon>Eukaryota</taxon>
        <taxon>Metazoa</taxon>
        <taxon>Spiralia</taxon>
        <taxon>Lophotrochozoa</taxon>
        <taxon>Brachiopoda</taxon>
        <taxon>Linguliformea</taxon>
        <taxon>Lingulata</taxon>
        <taxon>Lingulida</taxon>
        <taxon>Linguloidea</taxon>
        <taxon>Lingulidae</taxon>
        <taxon>Lingula</taxon>
    </lineage>
</organism>
<name>A0A1S3HH09_LINAN</name>
<dbReference type="FunCoup" id="A0A1S3HH09">
    <property type="interactions" value="780"/>
</dbReference>
<evidence type="ECO:0000256" key="3">
    <source>
        <dbReference type="ARBA" id="ARBA00022679"/>
    </source>
</evidence>
<feature type="compositionally biased region" description="Basic residues" evidence="5">
    <location>
        <begin position="371"/>
        <end position="381"/>
    </location>
</feature>
<evidence type="ECO:0000256" key="4">
    <source>
        <dbReference type="ARBA" id="ARBA00022691"/>
    </source>
</evidence>
<dbReference type="Pfam" id="PF01795">
    <property type="entry name" value="Methyltransf_5"/>
    <property type="match status" value="1"/>
</dbReference>
<dbReference type="InParanoid" id="A0A1S3HH09"/>
<evidence type="ECO:0000256" key="2">
    <source>
        <dbReference type="ARBA" id="ARBA00022603"/>
    </source>
</evidence>
<keyword evidence="6" id="KW-1185">Reference proteome</keyword>
<dbReference type="PANTHER" id="PTHR11265:SF0">
    <property type="entry name" value="12S RRNA N4-METHYLCYTIDINE METHYLTRANSFERASE"/>
    <property type="match status" value="1"/>
</dbReference>
<dbReference type="AlphaFoldDB" id="A0A1S3HH09"/>
<sequence>MIGAQQSIAWGIFLQTLRRPCMNQYCNAFVRISALKKMYCTSTDTTEEGIVGAVKSTHIPVMTKEVIERLNPVNGNIYVDMTFGAGGHTKEILKKAPRAKIFALDRDLVAYEMAKEMSEEGPYDITPLHGKFTDLPALFRDLGVKENSIDGFIFDVGASSMQFDTANRGFSLSHNGPLDMRMNAQDPVTAADAVNYLEFKDLKKIISRYGEEKLAEKIATSIIEARQIMGKIETTKQLADIIDTVFPKHNLDKLDRHAHVATKTFQALRIFVNDELNELYNGLEVAQYYLKPMGHCAVITFHSLEDRLVKLHFKGIAVDEERHKSTRDWAKNNPLEFDAEEIKHLTQKRWKNIDGPISPSEMEVSFNPRSRSAKLRAASKP</sequence>
<protein>
    <submittedName>
        <fullName evidence="7">Probable methyltransferase-like protein 15 homolog</fullName>
    </submittedName>
</protein>
<dbReference type="HAMAP" id="MF_01007">
    <property type="entry name" value="16SrRNA_methyltr_H"/>
    <property type="match status" value="1"/>
</dbReference>
<dbReference type="Proteomes" id="UP000085678">
    <property type="component" value="Unplaced"/>
</dbReference>
<dbReference type="PANTHER" id="PTHR11265">
    <property type="entry name" value="S-ADENOSYL-METHYLTRANSFERASE MRAW"/>
    <property type="match status" value="1"/>
</dbReference>
<comment type="similarity">
    <text evidence="1">Belongs to the methyltransferase superfamily. RsmH family.</text>
</comment>
<dbReference type="KEGG" id="lak:106155169"/>
<dbReference type="Gene3D" id="3.40.50.150">
    <property type="entry name" value="Vaccinia Virus protein VP39"/>
    <property type="match status" value="1"/>
</dbReference>
<evidence type="ECO:0000256" key="1">
    <source>
        <dbReference type="ARBA" id="ARBA00010396"/>
    </source>
</evidence>
<dbReference type="Gene3D" id="1.10.150.170">
    <property type="entry name" value="Putative methyltransferase TM0872, insert domain"/>
    <property type="match status" value="1"/>
</dbReference>
<dbReference type="GeneID" id="106155169"/>
<gene>
    <name evidence="7" type="primary">LOC106155169</name>
</gene>
<dbReference type="GO" id="GO:0070475">
    <property type="term" value="P:rRNA base methylation"/>
    <property type="evidence" value="ECO:0007669"/>
    <property type="project" value="TreeGrafter"/>
</dbReference>
<dbReference type="InterPro" id="IPR029063">
    <property type="entry name" value="SAM-dependent_MTases_sf"/>
</dbReference>
<dbReference type="InterPro" id="IPR002903">
    <property type="entry name" value="RsmH"/>
</dbReference>
<dbReference type="SUPFAM" id="SSF53335">
    <property type="entry name" value="S-adenosyl-L-methionine-dependent methyltransferases"/>
    <property type="match status" value="1"/>
</dbReference>
<dbReference type="OrthoDB" id="16290at2759"/>
<keyword evidence="4" id="KW-0949">S-adenosyl-L-methionine</keyword>
<proteinExistence type="inferred from homology"/>